<dbReference type="RefSeq" id="WP_093012001.1">
    <property type="nucleotide sequence ID" value="NZ_FOXV01000007.1"/>
</dbReference>
<evidence type="ECO:0000256" key="3">
    <source>
        <dbReference type="ARBA" id="ARBA00022679"/>
    </source>
</evidence>
<keyword evidence="5" id="KW-1185">Reference proteome</keyword>
<organism evidence="4 5">
    <name type="scientific">Roseivivax halotolerans</name>
    <dbReference type="NCBI Taxonomy" id="93684"/>
    <lineage>
        <taxon>Bacteria</taxon>
        <taxon>Pseudomonadati</taxon>
        <taxon>Pseudomonadota</taxon>
        <taxon>Alphaproteobacteria</taxon>
        <taxon>Rhodobacterales</taxon>
        <taxon>Roseobacteraceae</taxon>
        <taxon>Roseivivax</taxon>
    </lineage>
</organism>
<dbReference type="InterPro" id="IPR029044">
    <property type="entry name" value="Nucleotide-diphossugar_trans"/>
</dbReference>
<dbReference type="STRING" id="93684.SAMN05421853_10782"/>
<proteinExistence type="inferred from homology"/>
<keyword evidence="3 4" id="KW-0808">Transferase</keyword>
<evidence type="ECO:0000256" key="2">
    <source>
        <dbReference type="ARBA" id="ARBA00022676"/>
    </source>
</evidence>
<keyword evidence="2" id="KW-0328">Glycosyltransferase</keyword>
<evidence type="ECO:0000256" key="1">
    <source>
        <dbReference type="ARBA" id="ARBA00006739"/>
    </source>
</evidence>
<comment type="similarity">
    <text evidence="1">Belongs to the glycosyltransferase 2 family.</text>
</comment>
<dbReference type="EMBL" id="FOXV01000007">
    <property type="protein sequence ID" value="SFQ49579.1"/>
    <property type="molecule type" value="Genomic_DNA"/>
</dbReference>
<gene>
    <name evidence="4" type="ORF">SAMN05421853_10782</name>
</gene>
<protein>
    <submittedName>
        <fullName evidence="4">Glycosyltransferase, GT2 family</fullName>
    </submittedName>
</protein>
<accession>A0A1I5YZG5</accession>
<evidence type="ECO:0000313" key="5">
    <source>
        <dbReference type="Proteomes" id="UP000243106"/>
    </source>
</evidence>
<dbReference type="Gene3D" id="3.90.550.10">
    <property type="entry name" value="Spore Coat Polysaccharide Biosynthesis Protein SpsA, Chain A"/>
    <property type="match status" value="1"/>
</dbReference>
<dbReference type="PANTHER" id="PTHR43179:SF12">
    <property type="entry name" value="GALACTOFURANOSYLTRANSFERASE GLFT2"/>
    <property type="match status" value="1"/>
</dbReference>
<evidence type="ECO:0000313" key="4">
    <source>
        <dbReference type="EMBL" id="SFQ49579.1"/>
    </source>
</evidence>
<dbReference type="Proteomes" id="UP000243106">
    <property type="component" value="Unassembled WGS sequence"/>
</dbReference>
<dbReference type="PANTHER" id="PTHR43179">
    <property type="entry name" value="RHAMNOSYLTRANSFERASE WBBL"/>
    <property type="match status" value="1"/>
</dbReference>
<dbReference type="SUPFAM" id="SSF53448">
    <property type="entry name" value="Nucleotide-diphospho-sugar transferases"/>
    <property type="match status" value="1"/>
</dbReference>
<sequence length="409" mass="44764">MEPVPVSVVVVSRARPRWLARCLTGIAQLDHRPFEVVVVACPAGCEAVRAHPKADEIKLVAYDQDNISAARNRGIAAAAGEIVAFIDDDAVPEPSWLSRLTAPFEHEEVAAVGGYVIGRNGFSLQWGAGSVDASGERCALSLEGEEPVTLHPQEGRAIKTEGTNMAVRRSLLAEMGGFDPAFRFYLDETDLNLRLAARDHATALAPMARVHHGVAESARRAADRTPRDLHQIGASKMVFLRKHVAPDEHKRALARFRAEQKARLLRAMRDGPLDAGDVFRIMRSLDAGIAEGAGRDLPRMSALPAASEGFRPFTARPGAKHRIHAGRSWVRQRLEDEARAAVIAGETATVLSLSPTALYHTLRFGEDGIWRQIGGQYGRAERSGPLFRLATLKRRIALEGRRLSKFRNV</sequence>
<reference evidence="5" key="1">
    <citation type="submission" date="2016-10" db="EMBL/GenBank/DDBJ databases">
        <authorList>
            <person name="Varghese N."/>
            <person name="Submissions S."/>
        </authorList>
    </citation>
    <scope>NUCLEOTIDE SEQUENCE [LARGE SCALE GENOMIC DNA]</scope>
    <source>
        <strain evidence="5">JCM 10271</strain>
    </source>
</reference>
<dbReference type="Pfam" id="PF13641">
    <property type="entry name" value="Glyco_tranf_2_3"/>
    <property type="match status" value="1"/>
</dbReference>
<dbReference type="GO" id="GO:0016757">
    <property type="term" value="F:glycosyltransferase activity"/>
    <property type="evidence" value="ECO:0007669"/>
    <property type="project" value="UniProtKB-KW"/>
</dbReference>
<dbReference type="AlphaFoldDB" id="A0A1I5YZG5"/>
<name>A0A1I5YZG5_9RHOB</name>